<proteinExistence type="predicted"/>
<dbReference type="Pfam" id="PF19851">
    <property type="entry name" value="DUF6326"/>
    <property type="match status" value="1"/>
</dbReference>
<organism evidence="2 3">
    <name type="scientific">Pedobacter cryoconitis</name>
    <dbReference type="NCBI Taxonomy" id="188932"/>
    <lineage>
        <taxon>Bacteria</taxon>
        <taxon>Pseudomonadati</taxon>
        <taxon>Bacteroidota</taxon>
        <taxon>Sphingobacteriia</taxon>
        <taxon>Sphingobacteriales</taxon>
        <taxon>Sphingobacteriaceae</taxon>
        <taxon>Pedobacter</taxon>
    </lineage>
</organism>
<evidence type="ECO:0000256" key="1">
    <source>
        <dbReference type="SAM" id="Phobius"/>
    </source>
</evidence>
<keyword evidence="1" id="KW-0812">Transmembrane</keyword>
<dbReference type="Proteomes" id="UP000521017">
    <property type="component" value="Unassembled WGS sequence"/>
</dbReference>
<name>A0A7X0J7V2_9SPHI</name>
<dbReference type="InterPro" id="IPR046289">
    <property type="entry name" value="DUF6326"/>
</dbReference>
<keyword evidence="1" id="KW-1133">Transmembrane helix</keyword>
<sequence length="144" mass="16435">MDSNQTTPHILEDFKINVKIKLSALWATVMFCYVYGDIFSLFVPGRIKDLMHGQMGIGPTTPSNLLVFSIVLAIPALMVFLSLTLKPKINRLLNIIMGLVYTIIMILTVLASIAPWWIFYIFLGVLEIIITLTIIWHAWKWPRS</sequence>
<feature type="transmembrane region" description="Helical" evidence="1">
    <location>
        <begin position="65"/>
        <end position="85"/>
    </location>
</feature>
<evidence type="ECO:0000313" key="3">
    <source>
        <dbReference type="Proteomes" id="UP000521017"/>
    </source>
</evidence>
<evidence type="ECO:0000313" key="2">
    <source>
        <dbReference type="EMBL" id="MBB6502425.1"/>
    </source>
</evidence>
<feature type="transmembrane region" description="Helical" evidence="1">
    <location>
        <begin position="92"/>
        <end position="111"/>
    </location>
</feature>
<accession>A0A7X0J7V2</accession>
<gene>
    <name evidence="2" type="ORF">HDF25_004608</name>
</gene>
<comment type="caution">
    <text evidence="2">The sequence shown here is derived from an EMBL/GenBank/DDBJ whole genome shotgun (WGS) entry which is preliminary data.</text>
</comment>
<reference evidence="2 3" key="1">
    <citation type="submission" date="2020-08" db="EMBL/GenBank/DDBJ databases">
        <title>Genomic Encyclopedia of Type Strains, Phase IV (KMG-V): Genome sequencing to study the core and pangenomes of soil and plant-associated prokaryotes.</title>
        <authorList>
            <person name="Whitman W."/>
        </authorList>
    </citation>
    <scope>NUCLEOTIDE SEQUENCE [LARGE SCALE GENOMIC DNA]</scope>
    <source>
        <strain evidence="2 3">M2T3</strain>
    </source>
</reference>
<dbReference type="EMBL" id="JACHCC010000014">
    <property type="protein sequence ID" value="MBB6502425.1"/>
    <property type="molecule type" value="Genomic_DNA"/>
</dbReference>
<keyword evidence="1" id="KW-0472">Membrane</keyword>
<dbReference type="RefSeq" id="WP_184628683.1">
    <property type="nucleotide sequence ID" value="NZ_JACHCC010000014.1"/>
</dbReference>
<dbReference type="AlphaFoldDB" id="A0A7X0J7V2"/>
<feature type="transmembrane region" description="Helical" evidence="1">
    <location>
        <begin position="117"/>
        <end position="139"/>
    </location>
</feature>
<feature type="transmembrane region" description="Helical" evidence="1">
    <location>
        <begin position="24"/>
        <end position="45"/>
    </location>
</feature>
<protein>
    <submittedName>
        <fullName evidence="2">Uncharacterized protein</fullName>
    </submittedName>
</protein>